<dbReference type="Proteomes" id="UP000295807">
    <property type="component" value="Unassembled WGS sequence"/>
</dbReference>
<keyword evidence="3" id="KW-1185">Reference proteome</keyword>
<gene>
    <name evidence="2" type="ORF">EDD80_10947</name>
</gene>
<dbReference type="InterPro" id="IPR006311">
    <property type="entry name" value="TAT_signal"/>
</dbReference>
<proteinExistence type="predicted"/>
<dbReference type="EMBL" id="SMAD01000009">
    <property type="protein sequence ID" value="TCS86022.1"/>
    <property type="molecule type" value="Genomic_DNA"/>
</dbReference>
<dbReference type="PROSITE" id="PS51318">
    <property type="entry name" value="TAT"/>
    <property type="match status" value="1"/>
</dbReference>
<name>A0A4R3KPB7_9SPHI</name>
<feature type="domain" description="Xylose isomerase-like TIM barrel" evidence="1">
    <location>
        <begin position="129"/>
        <end position="315"/>
    </location>
</feature>
<dbReference type="RefSeq" id="WP_132129830.1">
    <property type="nucleotide sequence ID" value="NZ_CP042432.1"/>
</dbReference>
<dbReference type="Gene3D" id="3.20.20.150">
    <property type="entry name" value="Divalent-metal-dependent TIM barrel enzymes"/>
    <property type="match status" value="1"/>
</dbReference>
<dbReference type="SUPFAM" id="SSF51658">
    <property type="entry name" value="Xylose isomerase-like"/>
    <property type="match status" value="1"/>
</dbReference>
<dbReference type="AlphaFoldDB" id="A0A4R3KPB7"/>
<evidence type="ECO:0000313" key="3">
    <source>
        <dbReference type="Proteomes" id="UP000295807"/>
    </source>
</evidence>
<sequence>MKKQNLSRRQFLGTTALTVAGLALASRPVLGMPAYIRNLGKPNSLFKGVQIGVITYSFRSMPGSAEQLLQYCLDANVGAVELMGDPAEAFAGAPQAPSGPRESDEQKAARAEYRKKLAEWRAAVPMKRFEQLRKMYNNAGVKIYGYKPSALGVNNTDAEIDYAFRAAKALGANQANVEFPRDPGQTKRLGAIAKRNKIYVGYHGHTQQTFDMWDGAIAESPYNAANFDMGHYVAAGFDPLAFIKAKHKHIVSMHTKDRKSKAHGGANLTWGEGDTPIVEALRLMSRNNYKFPATIELEYEIPSGSDAVKEVARCLEYARKALGA</sequence>
<dbReference type="PANTHER" id="PTHR12110:SF53">
    <property type="entry name" value="BLR5974 PROTEIN"/>
    <property type="match status" value="1"/>
</dbReference>
<comment type="caution">
    <text evidence="2">The sequence shown here is derived from an EMBL/GenBank/DDBJ whole genome shotgun (WGS) entry which is preliminary data.</text>
</comment>
<dbReference type="NCBIfam" id="TIGR01409">
    <property type="entry name" value="TAT_signal_seq"/>
    <property type="match status" value="1"/>
</dbReference>
<dbReference type="InterPro" id="IPR019546">
    <property type="entry name" value="TAT_signal_bac_arc"/>
</dbReference>
<evidence type="ECO:0000313" key="2">
    <source>
        <dbReference type="EMBL" id="TCS86022.1"/>
    </source>
</evidence>
<dbReference type="InterPro" id="IPR013022">
    <property type="entry name" value="Xyl_isomerase-like_TIM-brl"/>
</dbReference>
<dbReference type="InterPro" id="IPR036237">
    <property type="entry name" value="Xyl_isomerase-like_sf"/>
</dbReference>
<reference evidence="2 3" key="1">
    <citation type="submission" date="2019-03" db="EMBL/GenBank/DDBJ databases">
        <title>Genomic Encyclopedia of Type Strains, Phase IV (KMG-IV): sequencing the most valuable type-strain genomes for metagenomic binning, comparative biology and taxonomic classification.</title>
        <authorList>
            <person name="Goeker M."/>
        </authorList>
    </citation>
    <scope>NUCLEOTIDE SEQUENCE [LARGE SCALE GENOMIC DNA]</scope>
    <source>
        <strain evidence="2 3">DSM 21100</strain>
    </source>
</reference>
<dbReference type="OrthoDB" id="263912at2"/>
<dbReference type="Pfam" id="PF01261">
    <property type="entry name" value="AP_endonuc_2"/>
    <property type="match status" value="1"/>
</dbReference>
<dbReference type="InterPro" id="IPR050312">
    <property type="entry name" value="IolE/XylAMocC-like"/>
</dbReference>
<organism evidence="2 3">
    <name type="scientific">Anseongella ginsenosidimutans</name>
    <dbReference type="NCBI Taxonomy" id="496056"/>
    <lineage>
        <taxon>Bacteria</taxon>
        <taxon>Pseudomonadati</taxon>
        <taxon>Bacteroidota</taxon>
        <taxon>Sphingobacteriia</taxon>
        <taxon>Sphingobacteriales</taxon>
        <taxon>Sphingobacteriaceae</taxon>
        <taxon>Anseongella</taxon>
    </lineage>
</organism>
<evidence type="ECO:0000259" key="1">
    <source>
        <dbReference type="Pfam" id="PF01261"/>
    </source>
</evidence>
<accession>A0A4R3KPB7</accession>
<dbReference type="PANTHER" id="PTHR12110">
    <property type="entry name" value="HYDROXYPYRUVATE ISOMERASE"/>
    <property type="match status" value="1"/>
</dbReference>
<protein>
    <submittedName>
        <fullName evidence="2">Secreted protein</fullName>
    </submittedName>
</protein>